<dbReference type="PANTHER" id="PTHR47510">
    <property type="entry name" value="REVERSE TRANSCRIPTASE DOMAIN-CONTAINING PROTEIN"/>
    <property type="match status" value="1"/>
</dbReference>
<protein>
    <recommendedName>
        <fullName evidence="3">Reverse transcriptase domain-containing protein</fullName>
    </recommendedName>
</protein>
<dbReference type="HOGENOM" id="CLU_1536337_0_0_1"/>
<dbReference type="Proteomes" id="UP000001593">
    <property type="component" value="Unassembled WGS sequence"/>
</dbReference>
<proteinExistence type="predicted"/>
<dbReference type="PANTHER" id="PTHR47510:SF3">
    <property type="entry name" value="ENDO_EXONUCLEASE_PHOSPHATASE DOMAIN-CONTAINING PROTEIN"/>
    <property type="match status" value="1"/>
</dbReference>
<accession>A7T9U6</accession>
<evidence type="ECO:0000313" key="1">
    <source>
        <dbReference type="EMBL" id="EDO27227.1"/>
    </source>
</evidence>
<keyword evidence="2" id="KW-1185">Reference proteome</keyword>
<sequence length="175" mass="19502">YKCYRNKISQLIRTSKQNYYQNYFATNSKNIKNIWSGIKELITTKPTCSNQPSKLIINNKTVKDPKAIAIAFNNFFATIGSQLASKIPHVDRSPESFLGPPLVNSFVLSPVTASEIEDIISGLNPSKASGPYSIPVCLLKFLKFYLSVPLEILYNHSFSNGCVPDQLKIAKTIPI</sequence>
<feature type="non-terminal residue" evidence="1">
    <location>
        <position position="1"/>
    </location>
</feature>
<evidence type="ECO:0000313" key="2">
    <source>
        <dbReference type="Proteomes" id="UP000001593"/>
    </source>
</evidence>
<feature type="non-terminal residue" evidence="1">
    <location>
        <position position="175"/>
    </location>
</feature>
<organism evidence="1 2">
    <name type="scientific">Nematostella vectensis</name>
    <name type="common">Starlet sea anemone</name>
    <dbReference type="NCBI Taxonomy" id="45351"/>
    <lineage>
        <taxon>Eukaryota</taxon>
        <taxon>Metazoa</taxon>
        <taxon>Cnidaria</taxon>
        <taxon>Anthozoa</taxon>
        <taxon>Hexacorallia</taxon>
        <taxon>Actiniaria</taxon>
        <taxon>Edwardsiidae</taxon>
        <taxon>Nematostella</taxon>
    </lineage>
</organism>
<dbReference type="EMBL" id="DS473633">
    <property type="protein sequence ID" value="EDO27227.1"/>
    <property type="molecule type" value="Genomic_DNA"/>
</dbReference>
<name>A7T9U6_NEMVE</name>
<gene>
    <name evidence="1" type="ORF">NEMVEDRAFT_v1g46811</name>
</gene>
<dbReference type="InParanoid" id="A7T9U6"/>
<evidence type="ECO:0008006" key="3">
    <source>
        <dbReference type="Google" id="ProtNLM"/>
    </source>
</evidence>
<dbReference type="AlphaFoldDB" id="A7T9U6"/>
<reference evidence="1 2" key="1">
    <citation type="journal article" date="2007" name="Science">
        <title>Sea anemone genome reveals ancestral eumetazoan gene repertoire and genomic organization.</title>
        <authorList>
            <person name="Putnam N.H."/>
            <person name="Srivastava M."/>
            <person name="Hellsten U."/>
            <person name="Dirks B."/>
            <person name="Chapman J."/>
            <person name="Salamov A."/>
            <person name="Terry A."/>
            <person name="Shapiro H."/>
            <person name="Lindquist E."/>
            <person name="Kapitonov V.V."/>
            <person name="Jurka J."/>
            <person name="Genikhovich G."/>
            <person name="Grigoriev I.V."/>
            <person name="Lucas S.M."/>
            <person name="Steele R.E."/>
            <person name="Finnerty J.R."/>
            <person name="Technau U."/>
            <person name="Martindale M.Q."/>
            <person name="Rokhsar D.S."/>
        </authorList>
    </citation>
    <scope>NUCLEOTIDE SEQUENCE [LARGE SCALE GENOMIC DNA]</scope>
    <source>
        <strain evidence="2">CH2 X CH6</strain>
    </source>
</reference>
<dbReference type="PhylomeDB" id="A7T9U6"/>
<dbReference type="OMA" id="NIKNIWS"/>